<evidence type="ECO:0000313" key="3">
    <source>
        <dbReference type="Proteomes" id="UP001183127"/>
    </source>
</evidence>
<keyword evidence="3" id="KW-1185">Reference proteome</keyword>
<organism evidence="2 3">
    <name type="scientific">Pseudomonas entomophila</name>
    <dbReference type="NCBI Taxonomy" id="312306"/>
    <lineage>
        <taxon>Bacteria</taxon>
        <taxon>Pseudomonadati</taxon>
        <taxon>Pseudomonadota</taxon>
        <taxon>Gammaproteobacteria</taxon>
        <taxon>Pseudomonadales</taxon>
        <taxon>Pseudomonadaceae</taxon>
        <taxon>Pseudomonas</taxon>
    </lineage>
</organism>
<dbReference type="PANTHER" id="PTHR43102">
    <property type="entry name" value="SLR1143 PROTEIN"/>
    <property type="match status" value="1"/>
</dbReference>
<dbReference type="EMBL" id="CP132921">
    <property type="protein sequence ID" value="WMW04158.1"/>
    <property type="molecule type" value="Genomic_DNA"/>
</dbReference>
<accession>A0ABY9QKR0</accession>
<dbReference type="Gene3D" id="3.30.450.40">
    <property type="match status" value="1"/>
</dbReference>
<keyword evidence="2" id="KW-0808">Transferase</keyword>
<dbReference type="SMART" id="SM00065">
    <property type="entry name" value="GAF"/>
    <property type="match status" value="1"/>
</dbReference>
<dbReference type="PANTHER" id="PTHR43102:SF2">
    <property type="entry name" value="GAF DOMAIN-CONTAINING PROTEIN"/>
    <property type="match status" value="1"/>
</dbReference>
<feature type="domain" description="GGDEF" evidence="1">
    <location>
        <begin position="211"/>
        <end position="343"/>
    </location>
</feature>
<evidence type="ECO:0000259" key="1">
    <source>
        <dbReference type="PROSITE" id="PS50887"/>
    </source>
</evidence>
<dbReference type="EC" id="2.7.7.65" evidence="2"/>
<proteinExistence type="predicted"/>
<dbReference type="PROSITE" id="PS50887">
    <property type="entry name" value="GGDEF"/>
    <property type="match status" value="1"/>
</dbReference>
<sequence length="348" mass="38850">MPACPIPTDETLRQRTLDEMNVLDTPAEHYLDTLVRLTQEVAHVDTVLISLIDQDRQWFKARIGLDVSETPRDISFCGYAILSDDTLLVPDAEYDPRFADNPLVLGAPYIRFYAGHPLRAGNGKAIGTLCMFGPSPRLLSEAQQSNFRDLATLAEGYLQLRSLIQANRDLRLEMDREQRKALLDPLTQLWNRGALAAFQDRERRLAEEQGLKLGTVYADLDHFKSVNDKHGHAEGDLVLCECARRLRAALRPDDLLVRQGGEEFVALLRVNDREELMLIAERVRLLIGGGPVQLSSGPLRVSVSIGCTLLSDSEEIDDALRRADSGLYAAKQGGRDRVVYMPPPAVDH</sequence>
<dbReference type="SMART" id="SM00267">
    <property type="entry name" value="GGDEF"/>
    <property type="match status" value="1"/>
</dbReference>
<dbReference type="SUPFAM" id="SSF55781">
    <property type="entry name" value="GAF domain-like"/>
    <property type="match status" value="1"/>
</dbReference>
<dbReference type="InterPro" id="IPR003018">
    <property type="entry name" value="GAF"/>
</dbReference>
<evidence type="ECO:0000313" key="2">
    <source>
        <dbReference type="EMBL" id="WMW04158.1"/>
    </source>
</evidence>
<dbReference type="Proteomes" id="UP001183127">
    <property type="component" value="Chromosome"/>
</dbReference>
<dbReference type="NCBIfam" id="TIGR00254">
    <property type="entry name" value="GGDEF"/>
    <property type="match status" value="1"/>
</dbReference>
<dbReference type="Gene3D" id="3.30.70.270">
    <property type="match status" value="1"/>
</dbReference>
<dbReference type="GeneID" id="32805437"/>
<dbReference type="InterPro" id="IPR029016">
    <property type="entry name" value="GAF-like_dom_sf"/>
</dbReference>
<gene>
    <name evidence="2" type="ORF">RAH46_17695</name>
</gene>
<dbReference type="Pfam" id="PF01590">
    <property type="entry name" value="GAF"/>
    <property type="match status" value="1"/>
</dbReference>
<dbReference type="SUPFAM" id="SSF55073">
    <property type="entry name" value="Nucleotide cyclase"/>
    <property type="match status" value="1"/>
</dbReference>
<name>A0ABY9QKR0_9PSED</name>
<dbReference type="RefSeq" id="WP_011533463.1">
    <property type="nucleotide sequence ID" value="NZ_CP132921.1"/>
</dbReference>
<dbReference type="InterPro" id="IPR043128">
    <property type="entry name" value="Rev_trsase/Diguanyl_cyclase"/>
</dbReference>
<reference evidence="2 3" key="1">
    <citation type="submission" date="2023-08" db="EMBL/GenBank/DDBJ databases">
        <title>Complete Genome Sequence of Pseudomonas entomophila TVIN A01.</title>
        <authorList>
            <person name="Shelke T."/>
            <person name="Mahar N.S."/>
            <person name="Gupta I."/>
            <person name="Gupta V."/>
        </authorList>
    </citation>
    <scope>NUCLEOTIDE SEQUENCE [LARGE SCALE GENOMIC DNA]</scope>
    <source>
        <strain evidence="2 3">TVIN-A01</strain>
    </source>
</reference>
<dbReference type="InterPro" id="IPR000160">
    <property type="entry name" value="GGDEF_dom"/>
</dbReference>
<keyword evidence="2" id="KW-0548">Nucleotidyltransferase</keyword>
<dbReference type="Pfam" id="PF00990">
    <property type="entry name" value="GGDEF"/>
    <property type="match status" value="1"/>
</dbReference>
<dbReference type="InterPro" id="IPR029787">
    <property type="entry name" value="Nucleotide_cyclase"/>
</dbReference>
<dbReference type="CDD" id="cd01949">
    <property type="entry name" value="GGDEF"/>
    <property type="match status" value="1"/>
</dbReference>
<protein>
    <submittedName>
        <fullName evidence="2">Sensor domain-containing diguanylate cyclase</fullName>
        <ecNumber evidence="2">2.7.7.65</ecNumber>
    </submittedName>
</protein>
<dbReference type="GO" id="GO:0052621">
    <property type="term" value="F:diguanylate cyclase activity"/>
    <property type="evidence" value="ECO:0007669"/>
    <property type="project" value="UniProtKB-EC"/>
</dbReference>